<protein>
    <submittedName>
        <fullName evidence="6">Peptidoglycan DD-metalloendopeptidase family protein</fullName>
    </submittedName>
</protein>
<dbReference type="Pfam" id="PF01551">
    <property type="entry name" value="Peptidase_M23"/>
    <property type="match status" value="1"/>
</dbReference>
<dbReference type="InterPro" id="IPR011055">
    <property type="entry name" value="Dup_hybrid_motif"/>
</dbReference>
<evidence type="ECO:0000313" key="7">
    <source>
        <dbReference type="Proteomes" id="UP001575652"/>
    </source>
</evidence>
<keyword evidence="2" id="KW-0175">Coiled coil</keyword>
<dbReference type="InterPro" id="IPR016047">
    <property type="entry name" value="M23ase_b-sheet_dom"/>
</dbReference>
<comment type="caution">
    <text evidence="6">The sequence shown here is derived from an EMBL/GenBank/DDBJ whole genome shotgun (WGS) entry which is preliminary data.</text>
</comment>
<sequence>MPIAALGGALAAVLALSLASTGAHADNLDDDKKNIERNLDTLETDLEFLDKDIQRVAAELKGYQSRLPAAQEALAEAQGRVRAATDEVGALAERVRLAQETRDQINRQMAEDAARQTDTRKVIGQIATQAYKRGGVSSNLSLFLDAGADGDLANGMDLADQAMRSQNAVLDQLNEQHATNRNSEVRLQAVEEEIRGLKIEAEAALAREQQARDAAEERKREVDGLVGKAQSLSEQLRAKRPQIRAQIQAQESEHRKVLADIKERQERLIREAAAKRKREQAAAAARQRAAEVAQQRAEAAARARAAEAAAARRANAADAARKQSAADAAERAAQAARDDASSAGGDAGASGGWGLRVPAAGGYITSGFGWRPTPAGTVDYGGTGGYVHAGVDWGFGGACGAPIHAAAAGEVWYALRSGSSGNKVTISHGVVNGHALATNYHHMSHYTVSAGQRVGKGQVIGYVGTTGNSTGCHLHFETILDGSAVDPMGLL</sequence>
<dbReference type="SUPFAM" id="SSF57997">
    <property type="entry name" value="Tropomyosin"/>
    <property type="match status" value="1"/>
</dbReference>
<name>A0ABV4UIE5_9MICC</name>
<evidence type="ECO:0000256" key="2">
    <source>
        <dbReference type="SAM" id="Coils"/>
    </source>
</evidence>
<dbReference type="CDD" id="cd12797">
    <property type="entry name" value="M23_peptidase"/>
    <property type="match status" value="1"/>
</dbReference>
<keyword evidence="7" id="KW-1185">Reference proteome</keyword>
<proteinExistence type="predicted"/>
<feature type="domain" description="M23ase beta-sheet core" evidence="5">
    <location>
        <begin position="387"/>
        <end position="487"/>
    </location>
</feature>
<feature type="compositionally biased region" description="Low complexity" evidence="3">
    <location>
        <begin position="321"/>
        <end position="335"/>
    </location>
</feature>
<accession>A0ABV4UIE5</accession>
<dbReference type="InterPro" id="IPR050570">
    <property type="entry name" value="Cell_wall_metabolism_enzyme"/>
</dbReference>
<organism evidence="6 7">
    <name type="scientific">Arthrobacter halodurans</name>
    <dbReference type="NCBI Taxonomy" id="516699"/>
    <lineage>
        <taxon>Bacteria</taxon>
        <taxon>Bacillati</taxon>
        <taxon>Actinomycetota</taxon>
        <taxon>Actinomycetes</taxon>
        <taxon>Micrococcales</taxon>
        <taxon>Micrococcaceae</taxon>
        <taxon>Arthrobacter</taxon>
    </lineage>
</organism>
<dbReference type="Gene3D" id="2.70.70.10">
    <property type="entry name" value="Glucose Permease (Domain IIA)"/>
    <property type="match status" value="1"/>
</dbReference>
<evidence type="ECO:0000313" key="6">
    <source>
        <dbReference type="EMBL" id="MFB0833283.1"/>
    </source>
</evidence>
<dbReference type="EMBL" id="JBHDLJ010000001">
    <property type="protein sequence ID" value="MFB0833283.1"/>
    <property type="molecule type" value="Genomic_DNA"/>
</dbReference>
<keyword evidence="1 4" id="KW-0732">Signal</keyword>
<evidence type="ECO:0000259" key="5">
    <source>
        <dbReference type="Pfam" id="PF01551"/>
    </source>
</evidence>
<feature type="region of interest" description="Disordered" evidence="3">
    <location>
        <begin position="321"/>
        <end position="351"/>
    </location>
</feature>
<feature type="coiled-coil region" evidence="2">
    <location>
        <begin position="25"/>
        <end position="94"/>
    </location>
</feature>
<evidence type="ECO:0000256" key="3">
    <source>
        <dbReference type="SAM" id="MobiDB-lite"/>
    </source>
</evidence>
<dbReference type="Proteomes" id="UP001575652">
    <property type="component" value="Unassembled WGS sequence"/>
</dbReference>
<feature type="chain" id="PRO_5046869487" evidence="4">
    <location>
        <begin position="26"/>
        <end position="491"/>
    </location>
</feature>
<dbReference type="PANTHER" id="PTHR21666:SF289">
    <property type="entry name" value="L-ALA--D-GLU ENDOPEPTIDASE"/>
    <property type="match status" value="1"/>
</dbReference>
<dbReference type="PANTHER" id="PTHR21666">
    <property type="entry name" value="PEPTIDASE-RELATED"/>
    <property type="match status" value="1"/>
</dbReference>
<gene>
    <name evidence="6" type="ORF">ACETWP_01675</name>
</gene>
<dbReference type="SUPFAM" id="SSF51261">
    <property type="entry name" value="Duplicated hybrid motif"/>
    <property type="match status" value="1"/>
</dbReference>
<evidence type="ECO:0000256" key="4">
    <source>
        <dbReference type="SAM" id="SignalP"/>
    </source>
</evidence>
<feature type="signal peptide" evidence="4">
    <location>
        <begin position="1"/>
        <end position="25"/>
    </location>
</feature>
<dbReference type="Gene3D" id="1.20.5.340">
    <property type="match status" value="1"/>
</dbReference>
<evidence type="ECO:0000256" key="1">
    <source>
        <dbReference type="ARBA" id="ARBA00022729"/>
    </source>
</evidence>
<dbReference type="RefSeq" id="WP_373970443.1">
    <property type="nucleotide sequence ID" value="NZ_JBHDLJ010000001.1"/>
</dbReference>
<reference evidence="6 7" key="1">
    <citation type="submission" date="2024-09" db="EMBL/GenBank/DDBJ databases">
        <authorList>
            <person name="Salinas-Garcia M.A."/>
            <person name="Prieme A."/>
        </authorList>
    </citation>
    <scope>NUCLEOTIDE SEQUENCE [LARGE SCALE GENOMIC DNA]</scope>
    <source>
        <strain evidence="6 7">DSM 21081</strain>
    </source>
</reference>